<feature type="repeat" description="NHL" evidence="4">
    <location>
        <begin position="62"/>
        <end position="101"/>
    </location>
</feature>
<evidence type="ECO:0000256" key="1">
    <source>
        <dbReference type="ARBA" id="ARBA00022729"/>
    </source>
</evidence>
<keyword evidence="2" id="KW-0677">Repeat</keyword>
<organism evidence="5 7">
    <name type="scientific">Didymodactylos carnosus</name>
    <dbReference type="NCBI Taxonomy" id="1234261"/>
    <lineage>
        <taxon>Eukaryota</taxon>
        <taxon>Metazoa</taxon>
        <taxon>Spiralia</taxon>
        <taxon>Gnathifera</taxon>
        <taxon>Rotifera</taxon>
        <taxon>Eurotatoria</taxon>
        <taxon>Bdelloidea</taxon>
        <taxon>Philodinida</taxon>
        <taxon>Philodinidae</taxon>
        <taxon>Didymodactylos</taxon>
    </lineage>
</organism>
<dbReference type="AlphaFoldDB" id="A0A8S2ERM9"/>
<dbReference type="SUPFAM" id="SSF101898">
    <property type="entry name" value="NHL repeat"/>
    <property type="match status" value="1"/>
</dbReference>
<proteinExistence type="predicted"/>
<reference evidence="5" key="1">
    <citation type="submission" date="2021-02" db="EMBL/GenBank/DDBJ databases">
        <authorList>
            <person name="Nowell W R."/>
        </authorList>
    </citation>
    <scope>NUCLEOTIDE SEQUENCE</scope>
</reference>
<feature type="repeat" description="NHL" evidence="4">
    <location>
        <begin position="109"/>
        <end position="153"/>
    </location>
</feature>
<accession>A0A8S2ERM9</accession>
<evidence type="ECO:0000313" key="7">
    <source>
        <dbReference type="Proteomes" id="UP000677228"/>
    </source>
</evidence>
<dbReference type="EMBL" id="CAJNOK010016012">
    <property type="protein sequence ID" value="CAF1236846.1"/>
    <property type="molecule type" value="Genomic_DNA"/>
</dbReference>
<dbReference type="Proteomes" id="UP000682733">
    <property type="component" value="Unassembled WGS sequence"/>
</dbReference>
<dbReference type="Gene3D" id="2.120.10.30">
    <property type="entry name" value="TolB, C-terminal domain"/>
    <property type="match status" value="1"/>
</dbReference>
<dbReference type="EMBL" id="CAJOBA010037558">
    <property type="protein sequence ID" value="CAF4044463.1"/>
    <property type="molecule type" value="Genomic_DNA"/>
</dbReference>
<evidence type="ECO:0000256" key="4">
    <source>
        <dbReference type="PROSITE-ProRule" id="PRU00504"/>
    </source>
</evidence>
<dbReference type="PANTHER" id="PTHR10680">
    <property type="entry name" value="PEPTIDYL-GLYCINE ALPHA-AMIDATING MONOOXYGENASE"/>
    <property type="match status" value="1"/>
</dbReference>
<gene>
    <name evidence="5" type="ORF">OVA965_LOCUS25633</name>
    <name evidence="6" type="ORF">TMI583_LOCUS26363</name>
</gene>
<dbReference type="Pfam" id="PF01436">
    <property type="entry name" value="NHL"/>
    <property type="match status" value="1"/>
</dbReference>
<name>A0A8S2ERM9_9BILA</name>
<dbReference type="PROSITE" id="PS51125">
    <property type="entry name" value="NHL"/>
    <property type="match status" value="2"/>
</dbReference>
<keyword evidence="3" id="KW-0325">Glycoprotein</keyword>
<evidence type="ECO:0000313" key="5">
    <source>
        <dbReference type="EMBL" id="CAF1236846.1"/>
    </source>
</evidence>
<sequence length="156" mass="17529">MSPLKRQFFLEYGKMEWNSDESTLWLYVDSEENVFVSEVGNSRITKWSPPSYSQRIVVAGTGTAGVDPKQLNYPTALTIDGKGNLYTADTDNHRIQKWSPPYTKGITFVDKTGAPGFSANKLNQPSSVKLDSTQTYVYICDRGNNRVQKFTLSQCP</sequence>
<keyword evidence="1" id="KW-0732">Signal</keyword>
<dbReference type="InterPro" id="IPR011042">
    <property type="entry name" value="6-blade_b-propeller_TolB-like"/>
</dbReference>
<evidence type="ECO:0000313" key="6">
    <source>
        <dbReference type="EMBL" id="CAF4044463.1"/>
    </source>
</evidence>
<protein>
    <submittedName>
        <fullName evidence="5">Uncharacterized protein</fullName>
    </submittedName>
</protein>
<dbReference type="CDD" id="cd05819">
    <property type="entry name" value="NHL"/>
    <property type="match status" value="1"/>
</dbReference>
<dbReference type="InterPro" id="IPR001258">
    <property type="entry name" value="NHL_repeat"/>
</dbReference>
<comment type="caution">
    <text evidence="5">The sequence shown here is derived from an EMBL/GenBank/DDBJ whole genome shotgun (WGS) entry which is preliminary data.</text>
</comment>
<dbReference type="Proteomes" id="UP000677228">
    <property type="component" value="Unassembled WGS sequence"/>
</dbReference>
<dbReference type="PANTHER" id="PTHR10680:SF14">
    <property type="entry name" value="PEPTIDYL-GLYCINE ALPHA-AMIDATING MONOOXYGENASE"/>
    <property type="match status" value="1"/>
</dbReference>
<evidence type="ECO:0000256" key="3">
    <source>
        <dbReference type="ARBA" id="ARBA00023180"/>
    </source>
</evidence>
<evidence type="ECO:0000256" key="2">
    <source>
        <dbReference type="ARBA" id="ARBA00022737"/>
    </source>
</evidence>